<accession>A0A0F8XQV1</accession>
<proteinExistence type="predicted"/>
<feature type="non-terminal residue" evidence="1">
    <location>
        <position position="1"/>
    </location>
</feature>
<organism evidence="1">
    <name type="scientific">marine sediment metagenome</name>
    <dbReference type="NCBI Taxonomy" id="412755"/>
    <lineage>
        <taxon>unclassified sequences</taxon>
        <taxon>metagenomes</taxon>
        <taxon>ecological metagenomes</taxon>
    </lineage>
</organism>
<gene>
    <name evidence="1" type="ORF">LCGC14_2993040</name>
</gene>
<sequence length="76" mass="8614">IIQTNILLDVHVQFLKDEEPFFKKFETAESLKCFHLDGDCRLGNKQIRGSPGKVEMLCGMVEHSELVKVDHGTEAL</sequence>
<reference evidence="1" key="1">
    <citation type="journal article" date="2015" name="Nature">
        <title>Complex archaea that bridge the gap between prokaryotes and eukaryotes.</title>
        <authorList>
            <person name="Spang A."/>
            <person name="Saw J.H."/>
            <person name="Jorgensen S.L."/>
            <person name="Zaremba-Niedzwiedzka K."/>
            <person name="Martijn J."/>
            <person name="Lind A.E."/>
            <person name="van Eijk R."/>
            <person name="Schleper C."/>
            <person name="Guy L."/>
            <person name="Ettema T.J."/>
        </authorList>
    </citation>
    <scope>NUCLEOTIDE SEQUENCE</scope>
</reference>
<evidence type="ECO:0000313" key="1">
    <source>
        <dbReference type="EMBL" id="KKK63560.1"/>
    </source>
</evidence>
<protein>
    <submittedName>
        <fullName evidence="1">Uncharacterized protein</fullName>
    </submittedName>
</protein>
<dbReference type="AlphaFoldDB" id="A0A0F8XQV1"/>
<name>A0A0F8XQV1_9ZZZZ</name>
<comment type="caution">
    <text evidence="1">The sequence shown here is derived from an EMBL/GenBank/DDBJ whole genome shotgun (WGS) entry which is preliminary data.</text>
</comment>
<dbReference type="EMBL" id="LAZR01061447">
    <property type="protein sequence ID" value="KKK63560.1"/>
    <property type="molecule type" value="Genomic_DNA"/>
</dbReference>